<dbReference type="SUPFAM" id="SSF74877">
    <property type="entry name" value="Major surface antigen p30, SAG1"/>
    <property type="match status" value="2"/>
</dbReference>
<evidence type="ECO:0000259" key="2">
    <source>
        <dbReference type="Pfam" id="PF04092"/>
    </source>
</evidence>
<evidence type="ECO:0000313" key="3">
    <source>
        <dbReference type="EMBL" id="CCA30088.1"/>
    </source>
</evidence>
<dbReference type="InterPro" id="IPR036755">
    <property type="entry name" value="SRS_dom_sf"/>
</dbReference>
<dbReference type="EMBL" id="CADU01000321">
    <property type="protein sequence ID" value="CCA30088.1"/>
    <property type="molecule type" value="Genomic_DNA"/>
</dbReference>
<proteinExistence type="predicted"/>
<dbReference type="EMBL" id="LN714488">
    <property type="protein sequence ID" value="CEL71334.1"/>
    <property type="molecule type" value="Genomic_DNA"/>
</dbReference>
<gene>
    <name evidence="4" type="ORF">BN1204_069810</name>
    <name evidence="3" type="ORF">NCLIV_069810</name>
</gene>
<feature type="signal peptide" evidence="1">
    <location>
        <begin position="1"/>
        <end position="39"/>
    </location>
</feature>
<keyword evidence="1" id="KW-0732">Signal</keyword>
<accession>F0JB67</accession>
<dbReference type="PRINTS" id="PR01801">
    <property type="entry name" value="SURFCEANTIGN"/>
</dbReference>
<dbReference type="InterPro" id="IPR007226">
    <property type="entry name" value="SRS_dom"/>
</dbReference>
<organism>
    <name type="scientific">Neospora caninum (strain Liverpool)</name>
    <dbReference type="NCBI Taxonomy" id="572307"/>
    <lineage>
        <taxon>Eukaryota</taxon>
        <taxon>Sar</taxon>
        <taxon>Alveolata</taxon>
        <taxon>Apicomplexa</taxon>
        <taxon>Conoidasida</taxon>
        <taxon>Coccidia</taxon>
        <taxon>Eucoccidiorida</taxon>
        <taxon>Eimeriorina</taxon>
        <taxon>Sarcocystidae</taxon>
        <taxon>Neospora</taxon>
    </lineage>
</organism>
<dbReference type="AlphaFoldDB" id="F0JB67"/>
<dbReference type="InterPro" id="IPR028352">
    <property type="entry name" value="Surface_antig_SAG1"/>
</dbReference>
<dbReference type="VEuPathDB" id="ToxoDB:NCLIV_069810"/>
<dbReference type="Pfam" id="PF04092">
    <property type="entry name" value="SAG"/>
    <property type="match status" value="2"/>
</dbReference>
<dbReference type="GO" id="GO:0016020">
    <property type="term" value="C:membrane"/>
    <property type="evidence" value="ECO:0007669"/>
    <property type="project" value="InterPro"/>
</dbReference>
<evidence type="ECO:0000313" key="4">
    <source>
        <dbReference type="EMBL" id="CEL71334.1"/>
    </source>
</evidence>
<protein>
    <submittedName>
        <fullName evidence="3">SRS domain-containing protein</fullName>
    </submittedName>
</protein>
<reference evidence="4" key="3">
    <citation type="journal article" date="2015" name="PLoS ONE">
        <title>Comprehensive Evaluation of Toxoplasma gondii VEG and Neospora caninum LIV Genomes with Tachyzoite Stage Transcriptome and Proteome Defines Novel Transcript Features.</title>
        <authorList>
            <person name="Ramaprasad A."/>
            <person name="Mourier T."/>
            <person name="Naeem R."/>
            <person name="Malas T.B."/>
            <person name="Moussa E."/>
            <person name="Panigrahi A."/>
            <person name="Vermont S.J."/>
            <person name="Otto T.D."/>
            <person name="Wastling J."/>
            <person name="Pain A."/>
        </authorList>
    </citation>
    <scope>NUCLEOTIDE SEQUENCE</scope>
    <source>
        <strain evidence="4">Liverpool</strain>
    </source>
</reference>
<reference evidence="3" key="2">
    <citation type="submission" date="2011-03" db="EMBL/GenBank/DDBJ databases">
        <authorList>
            <person name="Aslett M."/>
        </authorList>
    </citation>
    <scope>NUCLEOTIDE SEQUENCE</scope>
    <source>
        <strain evidence="3">Liverpool</strain>
    </source>
</reference>
<evidence type="ECO:0000256" key="1">
    <source>
        <dbReference type="SAM" id="SignalP"/>
    </source>
</evidence>
<feature type="chain" id="PRO_5007654836" evidence="1">
    <location>
        <begin position="40"/>
        <end position="398"/>
    </location>
</feature>
<sequence>MARTQRMRRLGGGFRSRARKLMAICLGGVVLLSAGHAVAEKGNEAVQNPRLQRAGEASTMKGPVFLNGVATCTLTTSSVSTVDQPAATALTLSRDNLTATLNCFGQENSAVPAGLTKVCDPNQVGSEGNCTFGEAQDSDGNNAQEVTVQALLGAAEDIKWKQEESATEQAKNGETWTLALTDDDLPFTDKPFFVGCKENKQSPAEVAGAAATDSCKVPVHVEARPSSETNNVVTCAYGQNSNTNALEVELTAEKNAVTIDCGSVGSLMPGITTTHYCAPDDGNLDDCTAKNYVDVLPMFEESWVKQDGEKSSVTLTILESGFPVEDQKLRLGCVPKSTSATKSDPGSPADAFGAKTSSCNVIVTVRASNTPSSAISTLQVTAVASGAVAVAGLLGGSL</sequence>
<feature type="domain" description="SRS" evidence="2">
    <location>
        <begin position="231"/>
        <end position="365"/>
    </location>
</feature>
<feature type="domain" description="SRS" evidence="2">
    <location>
        <begin position="69"/>
        <end position="221"/>
    </location>
</feature>
<reference evidence="3" key="1">
    <citation type="submission" date="2011-03" db="EMBL/GenBank/DDBJ databases">
        <title>Comparative genomics and transcriptomics of Neospora caninum and Toxoplasma gondii.</title>
        <authorList>
            <person name="Reid A.J."/>
            <person name="Sohal A."/>
            <person name="Harris D."/>
            <person name="Quail M."/>
            <person name="Sanders M."/>
            <person name="Berriman M."/>
            <person name="Wastling J.M."/>
            <person name="Pain A."/>
        </authorList>
    </citation>
    <scope>NUCLEOTIDE SEQUENCE</scope>
    <source>
        <strain evidence="3">Liverpool</strain>
    </source>
</reference>
<dbReference type="Gene3D" id="2.60.40.1320">
    <property type="entry name" value="SRS domain"/>
    <property type="match status" value="2"/>
</dbReference>
<name>F0JB67_NEOCL</name>